<keyword evidence="6" id="KW-1185">Reference proteome</keyword>
<dbReference type="RefSeq" id="WP_334315712.1">
    <property type="nucleotide sequence ID" value="NZ_CP065938.1"/>
</dbReference>
<keyword evidence="2 3" id="KW-0802">TPR repeat</keyword>
<proteinExistence type="predicted"/>
<evidence type="ECO:0000256" key="1">
    <source>
        <dbReference type="ARBA" id="ARBA00022737"/>
    </source>
</evidence>
<evidence type="ECO:0000313" key="6">
    <source>
        <dbReference type="Proteomes" id="UP001058120"/>
    </source>
</evidence>
<dbReference type="SMART" id="SM00028">
    <property type="entry name" value="TPR"/>
    <property type="match status" value="7"/>
</dbReference>
<gene>
    <name evidence="5" type="ORF">JBF11_02000</name>
</gene>
<feature type="repeat" description="TPR" evidence="3">
    <location>
        <begin position="190"/>
        <end position="223"/>
    </location>
</feature>
<feature type="repeat" description="TPR" evidence="3">
    <location>
        <begin position="493"/>
        <end position="526"/>
    </location>
</feature>
<evidence type="ECO:0000256" key="3">
    <source>
        <dbReference type="PROSITE-ProRule" id="PRU00339"/>
    </source>
</evidence>
<dbReference type="Pfam" id="PF13432">
    <property type="entry name" value="TPR_16"/>
    <property type="match status" value="1"/>
</dbReference>
<dbReference type="PROSITE" id="PS50005">
    <property type="entry name" value="TPR"/>
    <property type="match status" value="4"/>
</dbReference>
<dbReference type="InterPro" id="IPR011990">
    <property type="entry name" value="TPR-like_helical_dom_sf"/>
</dbReference>
<evidence type="ECO:0000313" key="5">
    <source>
        <dbReference type="EMBL" id="UWX06111.1"/>
    </source>
</evidence>
<dbReference type="Pfam" id="PF13181">
    <property type="entry name" value="TPR_8"/>
    <property type="match status" value="1"/>
</dbReference>
<evidence type="ECO:0000256" key="4">
    <source>
        <dbReference type="SAM" id="SignalP"/>
    </source>
</evidence>
<dbReference type="Pfam" id="PF07719">
    <property type="entry name" value="TPR_2"/>
    <property type="match status" value="1"/>
</dbReference>
<sequence>MRIISLLFLLLVLQACVHSEDLQNTPFLFPFEKAGSQSGENPGMEISENGMRTFAYLGLYEAVKRDDYDKIKLYSDKVVEENPEPLFLAEAVTWFYNKGYMQEAKVLLEKCLQAMPDELPFILMYAELLQTMQEGNSDLSPALDLLKAYIGNHPQDYNAYIELGVIYYKLFQYENAYFSFMQIPEKEKTSSVYVYIGICLEKMKRYDDAKKYFSRVLREFPEEKSALQHLGMIAEVQGNYALARKYYSRLLELDNSNYDYLLRLISIAFKEGNHQRAFNIAKEHFNFDFIVSVSSMLIQEGRLDLAEELLNNLGTMENAPRELLYLHGALIYEADKDKKRALPYLGQLTEDDEHYKNAQEIITYIHLDNNEFDEALPYIKNLQVLSPDAKNYKILEYQVYLFQEQYEQAYEILYEFLQEYPEDNRAKFRFAYTCFHLNEKEKAMRIMKEILLAEPDNYDALNFVGYTLVEQNKDLKQAEEYLLKADRLNPNHGYINDSLAWLYYKKGDYAKALEFIEKAISYSKNIAKEDATMWEHYGDIAQKLGNFDTARSAYEKSLKIEKNSDVELKLNKLH</sequence>
<dbReference type="Gene3D" id="1.25.40.10">
    <property type="entry name" value="Tetratricopeptide repeat domain"/>
    <property type="match status" value="2"/>
</dbReference>
<feature type="signal peptide" evidence="4">
    <location>
        <begin position="1"/>
        <end position="19"/>
    </location>
</feature>
<dbReference type="PANTHER" id="PTHR12558">
    <property type="entry name" value="CELL DIVISION CYCLE 16,23,27"/>
    <property type="match status" value="1"/>
</dbReference>
<dbReference type="PANTHER" id="PTHR12558:SF13">
    <property type="entry name" value="CELL DIVISION CYCLE PROTEIN 27 HOMOLOG"/>
    <property type="match status" value="1"/>
</dbReference>
<feature type="chain" id="PRO_5047312366" evidence="4">
    <location>
        <begin position="20"/>
        <end position="574"/>
    </location>
</feature>
<dbReference type="InterPro" id="IPR013105">
    <property type="entry name" value="TPR_2"/>
</dbReference>
<organism evidence="5 6">
    <name type="scientific">Taurinivorans muris</name>
    <dbReference type="NCBI Taxonomy" id="2787751"/>
    <lineage>
        <taxon>Bacteria</taxon>
        <taxon>Pseudomonadati</taxon>
        <taxon>Thermodesulfobacteriota</taxon>
        <taxon>Desulfovibrionia</taxon>
        <taxon>Desulfovibrionales</taxon>
        <taxon>Desulfovibrionaceae</taxon>
        <taxon>Taurinivorans</taxon>
    </lineage>
</organism>
<dbReference type="Pfam" id="PF14559">
    <property type="entry name" value="TPR_19"/>
    <property type="match status" value="1"/>
</dbReference>
<protein>
    <submittedName>
        <fullName evidence="5">Tetratricopeptide repeat protein</fullName>
    </submittedName>
</protein>
<reference evidence="5" key="1">
    <citation type="submission" date="2020-12" db="EMBL/GenBank/DDBJ databases">
        <title>Taurinivorans muris gen. nov., sp. nov., fundamental and realized metabolic niche of a ubiquitous sulfidogenic bacterium in the murine intestine.</title>
        <authorList>
            <person name="Ye H."/>
            <person name="Hanson B.T."/>
            <person name="Loy A."/>
        </authorList>
    </citation>
    <scope>NUCLEOTIDE SEQUENCE</scope>
    <source>
        <strain evidence="5">LT0009</strain>
    </source>
</reference>
<dbReference type="EMBL" id="CP065938">
    <property type="protein sequence ID" value="UWX06111.1"/>
    <property type="molecule type" value="Genomic_DNA"/>
</dbReference>
<dbReference type="Proteomes" id="UP001058120">
    <property type="component" value="Chromosome"/>
</dbReference>
<dbReference type="SUPFAM" id="SSF48452">
    <property type="entry name" value="TPR-like"/>
    <property type="match status" value="2"/>
</dbReference>
<accession>A0ABY5Y3M8</accession>
<feature type="repeat" description="TPR" evidence="3">
    <location>
        <begin position="224"/>
        <end position="257"/>
    </location>
</feature>
<dbReference type="PROSITE" id="PS51257">
    <property type="entry name" value="PROKAR_LIPOPROTEIN"/>
    <property type="match status" value="1"/>
</dbReference>
<keyword evidence="1" id="KW-0677">Repeat</keyword>
<feature type="repeat" description="TPR" evidence="3">
    <location>
        <begin position="531"/>
        <end position="564"/>
    </location>
</feature>
<dbReference type="InterPro" id="IPR019734">
    <property type="entry name" value="TPR_rpt"/>
</dbReference>
<keyword evidence="4" id="KW-0732">Signal</keyword>
<evidence type="ECO:0000256" key="2">
    <source>
        <dbReference type="ARBA" id="ARBA00022803"/>
    </source>
</evidence>
<name>A0ABY5Y3M8_9BACT</name>